<evidence type="ECO:0000256" key="5">
    <source>
        <dbReference type="ARBA" id="ARBA00038359"/>
    </source>
</evidence>
<dbReference type="OMA" id="CACIPVL"/>
<comment type="similarity">
    <text evidence="5">Belongs to the SAT4 family.</text>
</comment>
<dbReference type="Pfam" id="PF20684">
    <property type="entry name" value="Fung_rhodopsin"/>
    <property type="match status" value="1"/>
</dbReference>
<keyword evidence="3 7" id="KW-1133">Transmembrane helix</keyword>
<accession>A0A3E2HMV0</accession>
<comment type="caution">
    <text evidence="9">The sequence shown here is derived from an EMBL/GenBank/DDBJ whole genome shotgun (WGS) entry which is preliminary data.</text>
</comment>
<feature type="transmembrane region" description="Helical" evidence="7">
    <location>
        <begin position="44"/>
        <end position="69"/>
    </location>
</feature>
<evidence type="ECO:0000256" key="4">
    <source>
        <dbReference type="ARBA" id="ARBA00023136"/>
    </source>
</evidence>
<feature type="transmembrane region" description="Helical" evidence="7">
    <location>
        <begin position="238"/>
        <end position="263"/>
    </location>
</feature>
<evidence type="ECO:0000313" key="10">
    <source>
        <dbReference type="Proteomes" id="UP000258309"/>
    </source>
</evidence>
<reference evidence="9 10" key="1">
    <citation type="submission" date="2018-05" db="EMBL/GenBank/DDBJ databases">
        <title>Draft genome sequence of Scytalidium lignicola DSM 105466, a ubiquitous saprotrophic fungus.</title>
        <authorList>
            <person name="Buettner E."/>
            <person name="Gebauer A.M."/>
            <person name="Hofrichter M."/>
            <person name="Liers C."/>
            <person name="Kellner H."/>
        </authorList>
    </citation>
    <scope>NUCLEOTIDE SEQUENCE [LARGE SCALE GENOMIC DNA]</scope>
    <source>
        <strain evidence="9 10">DSM 105466</strain>
    </source>
</reference>
<evidence type="ECO:0000256" key="1">
    <source>
        <dbReference type="ARBA" id="ARBA00004141"/>
    </source>
</evidence>
<dbReference type="AlphaFoldDB" id="A0A3E2HMV0"/>
<proteinExistence type="inferred from homology"/>
<feature type="compositionally biased region" description="Low complexity" evidence="6">
    <location>
        <begin position="305"/>
        <end position="316"/>
    </location>
</feature>
<evidence type="ECO:0000256" key="3">
    <source>
        <dbReference type="ARBA" id="ARBA00022989"/>
    </source>
</evidence>
<name>A0A3E2HMV0_SCYLI</name>
<evidence type="ECO:0000259" key="8">
    <source>
        <dbReference type="Pfam" id="PF20684"/>
    </source>
</evidence>
<dbReference type="InterPro" id="IPR049326">
    <property type="entry name" value="Rhodopsin_dom_fungi"/>
</dbReference>
<feature type="compositionally biased region" description="Basic and acidic residues" evidence="6">
    <location>
        <begin position="317"/>
        <end position="328"/>
    </location>
</feature>
<sequence length="361" mass="40161">MSYLGDLGPTIIAVMWLETALALIFLLLRLWTRRTINRSTGLDDILLVISWFCFVPYTIACTVAAMRGFGRHSSELTPEQSIKATQAELVGQTFLLVATPFSKGAVVAFLARITIIPWHKWILYFTLFAVSVPALLTALFDYVRCSPIAHVWDPTIPAKCWLSTEGFTRFSMAYSAISVIADFVLAALPWVILWNLQMKKKEKLVIGGAMSLGFFAMICGVVRTIAVRDLSTRADYSYGTISLILWSSTELLVTMLAACISTLRPLYKKFRGNYSSNEGGYHNSSGAYRLDNVKDVQSQPSLNPRTNVNRTNVTGGHHSDENSDKSILGHDGPIVRTDEVAVEYEDAPNNKLNRSETATEW</sequence>
<feature type="non-terminal residue" evidence="9">
    <location>
        <position position="1"/>
    </location>
</feature>
<feature type="non-terminal residue" evidence="9">
    <location>
        <position position="361"/>
    </location>
</feature>
<keyword evidence="4 7" id="KW-0472">Membrane</keyword>
<organism evidence="9 10">
    <name type="scientific">Scytalidium lignicola</name>
    <name type="common">Hyphomycete</name>
    <dbReference type="NCBI Taxonomy" id="5539"/>
    <lineage>
        <taxon>Eukaryota</taxon>
        <taxon>Fungi</taxon>
        <taxon>Dikarya</taxon>
        <taxon>Ascomycota</taxon>
        <taxon>Pezizomycotina</taxon>
        <taxon>Leotiomycetes</taxon>
        <taxon>Leotiomycetes incertae sedis</taxon>
        <taxon>Scytalidium</taxon>
    </lineage>
</organism>
<dbReference type="OrthoDB" id="5417887at2759"/>
<keyword evidence="2 7" id="KW-0812">Transmembrane</keyword>
<feature type="transmembrane region" description="Helical" evidence="7">
    <location>
        <begin position="12"/>
        <end position="32"/>
    </location>
</feature>
<evidence type="ECO:0000256" key="6">
    <source>
        <dbReference type="SAM" id="MobiDB-lite"/>
    </source>
</evidence>
<feature type="transmembrane region" description="Helical" evidence="7">
    <location>
        <begin position="89"/>
        <end position="110"/>
    </location>
</feature>
<dbReference type="PANTHER" id="PTHR33048">
    <property type="entry name" value="PTH11-LIKE INTEGRAL MEMBRANE PROTEIN (AFU_ORTHOLOGUE AFUA_5G11245)"/>
    <property type="match status" value="1"/>
</dbReference>
<evidence type="ECO:0000256" key="2">
    <source>
        <dbReference type="ARBA" id="ARBA00022692"/>
    </source>
</evidence>
<dbReference type="GO" id="GO:0016020">
    <property type="term" value="C:membrane"/>
    <property type="evidence" value="ECO:0007669"/>
    <property type="project" value="UniProtKB-SubCell"/>
</dbReference>
<evidence type="ECO:0000256" key="7">
    <source>
        <dbReference type="SAM" id="Phobius"/>
    </source>
</evidence>
<dbReference type="InterPro" id="IPR052337">
    <property type="entry name" value="SAT4-like"/>
</dbReference>
<feature type="transmembrane region" description="Helical" evidence="7">
    <location>
        <begin position="172"/>
        <end position="192"/>
    </location>
</feature>
<dbReference type="Proteomes" id="UP000258309">
    <property type="component" value="Unassembled WGS sequence"/>
</dbReference>
<comment type="subcellular location">
    <subcellularLocation>
        <location evidence="1">Membrane</location>
        <topology evidence="1">Multi-pass membrane protein</topology>
    </subcellularLocation>
</comment>
<gene>
    <name evidence="9" type="ORF">B7463_g1634</name>
</gene>
<evidence type="ECO:0000313" key="9">
    <source>
        <dbReference type="EMBL" id="RFU34709.1"/>
    </source>
</evidence>
<protein>
    <recommendedName>
        <fullName evidence="8">Rhodopsin domain-containing protein</fullName>
    </recommendedName>
</protein>
<keyword evidence="10" id="KW-1185">Reference proteome</keyword>
<dbReference type="EMBL" id="NCSJ02000017">
    <property type="protein sequence ID" value="RFU34709.1"/>
    <property type="molecule type" value="Genomic_DNA"/>
</dbReference>
<feature type="transmembrane region" description="Helical" evidence="7">
    <location>
        <begin position="122"/>
        <end position="143"/>
    </location>
</feature>
<feature type="transmembrane region" description="Helical" evidence="7">
    <location>
        <begin position="204"/>
        <end position="226"/>
    </location>
</feature>
<feature type="domain" description="Rhodopsin" evidence="8">
    <location>
        <begin position="28"/>
        <end position="269"/>
    </location>
</feature>
<dbReference type="PANTHER" id="PTHR33048:SF93">
    <property type="entry name" value="INTEGRAL MEMBRANE PROTEIN"/>
    <property type="match status" value="1"/>
</dbReference>
<feature type="region of interest" description="Disordered" evidence="6">
    <location>
        <begin position="297"/>
        <end position="332"/>
    </location>
</feature>